<dbReference type="InterPro" id="IPR002492">
    <property type="entry name" value="Transposase_Tc1-like"/>
</dbReference>
<evidence type="ECO:0000313" key="3">
    <source>
        <dbReference type="Proteomes" id="UP000694395"/>
    </source>
</evidence>
<dbReference type="GeneTree" id="ENSGT01140000283006"/>
<proteinExistence type="predicted"/>
<dbReference type="Ensembl" id="ENSOMYT00000148054.1">
    <property type="protein sequence ID" value="ENSOMYP00000112866.1"/>
    <property type="gene ID" value="ENSOMYG00000053983.1"/>
</dbReference>
<dbReference type="GO" id="GO:0006313">
    <property type="term" value="P:DNA transposition"/>
    <property type="evidence" value="ECO:0007669"/>
    <property type="project" value="InterPro"/>
</dbReference>
<dbReference type="GO" id="GO:0003677">
    <property type="term" value="F:DNA binding"/>
    <property type="evidence" value="ECO:0007669"/>
    <property type="project" value="InterPro"/>
</dbReference>
<dbReference type="SUPFAM" id="SSF46689">
    <property type="entry name" value="Homeodomain-like"/>
    <property type="match status" value="1"/>
</dbReference>
<keyword evidence="3" id="KW-1185">Reference proteome</keyword>
<feature type="domain" description="Transposase Tc1-like" evidence="1">
    <location>
        <begin position="73"/>
        <end position="139"/>
    </location>
</feature>
<sequence>MAHSEELSVFQRGIITGCNLSNKSVRQISALLELPRPTVSAVVVKWKCLGATTAQPRRGRPHKLTKRDCQVLKRVSLTNRLSSVATLTTDFQTASGSIVSTIHRELRELGFHGRVAAHKPTIAMGNAKHRLEWCKAHRNRTLEQ</sequence>
<reference evidence="2" key="1">
    <citation type="submission" date="2020-07" db="EMBL/GenBank/DDBJ databases">
        <title>A long reads based de novo assembly of the rainbow trout Arlee double haploid line genome.</title>
        <authorList>
            <person name="Gao G."/>
            <person name="Palti Y."/>
        </authorList>
    </citation>
    <scope>NUCLEOTIDE SEQUENCE [LARGE SCALE GENOMIC DNA]</scope>
</reference>
<evidence type="ECO:0000313" key="2">
    <source>
        <dbReference type="Ensembl" id="ENSOMYP00000112866.1"/>
    </source>
</evidence>
<reference evidence="2" key="3">
    <citation type="submission" date="2025-09" db="UniProtKB">
        <authorList>
            <consortium name="Ensembl"/>
        </authorList>
    </citation>
    <scope>IDENTIFICATION</scope>
</reference>
<reference evidence="2" key="2">
    <citation type="submission" date="2025-08" db="UniProtKB">
        <authorList>
            <consortium name="Ensembl"/>
        </authorList>
    </citation>
    <scope>IDENTIFICATION</scope>
</reference>
<name>A0A8K9UPY6_ONCMY</name>
<accession>A0A8K9UPY6</accession>
<dbReference type="Proteomes" id="UP000694395">
    <property type="component" value="Chromosome 11"/>
</dbReference>
<evidence type="ECO:0000259" key="1">
    <source>
        <dbReference type="Pfam" id="PF01498"/>
    </source>
</evidence>
<dbReference type="Gene3D" id="1.10.10.10">
    <property type="entry name" value="Winged helix-like DNA-binding domain superfamily/Winged helix DNA-binding domain"/>
    <property type="match status" value="1"/>
</dbReference>
<dbReference type="Pfam" id="PF01498">
    <property type="entry name" value="HTH_Tnp_Tc3_2"/>
    <property type="match status" value="1"/>
</dbReference>
<dbReference type="InterPro" id="IPR009057">
    <property type="entry name" value="Homeodomain-like_sf"/>
</dbReference>
<organism evidence="2 3">
    <name type="scientific">Oncorhynchus mykiss</name>
    <name type="common">Rainbow trout</name>
    <name type="synonym">Salmo gairdneri</name>
    <dbReference type="NCBI Taxonomy" id="8022"/>
    <lineage>
        <taxon>Eukaryota</taxon>
        <taxon>Metazoa</taxon>
        <taxon>Chordata</taxon>
        <taxon>Craniata</taxon>
        <taxon>Vertebrata</taxon>
        <taxon>Euteleostomi</taxon>
        <taxon>Actinopterygii</taxon>
        <taxon>Neopterygii</taxon>
        <taxon>Teleostei</taxon>
        <taxon>Protacanthopterygii</taxon>
        <taxon>Salmoniformes</taxon>
        <taxon>Salmonidae</taxon>
        <taxon>Salmoninae</taxon>
        <taxon>Oncorhynchus</taxon>
    </lineage>
</organism>
<dbReference type="InterPro" id="IPR036388">
    <property type="entry name" value="WH-like_DNA-bd_sf"/>
</dbReference>
<dbReference type="AlphaFoldDB" id="A0A8K9UPY6"/>
<dbReference type="GO" id="GO:0015074">
    <property type="term" value="P:DNA integration"/>
    <property type="evidence" value="ECO:0007669"/>
    <property type="project" value="InterPro"/>
</dbReference>
<protein>
    <recommendedName>
        <fullName evidence="1">Transposase Tc1-like domain-containing protein</fullName>
    </recommendedName>
</protein>